<dbReference type="OrthoDB" id="1874341at2759"/>
<accession>A0A0G2FAV9</accession>
<keyword evidence="1" id="KW-0808">Transferase</keyword>
<dbReference type="STRING" id="1214573.A0A0G2FAV9"/>
<organism evidence="1 2">
    <name type="scientific">Diaporthe ampelina</name>
    <dbReference type="NCBI Taxonomy" id="1214573"/>
    <lineage>
        <taxon>Eukaryota</taxon>
        <taxon>Fungi</taxon>
        <taxon>Dikarya</taxon>
        <taxon>Ascomycota</taxon>
        <taxon>Pezizomycotina</taxon>
        <taxon>Sordariomycetes</taxon>
        <taxon>Sordariomycetidae</taxon>
        <taxon>Diaporthales</taxon>
        <taxon>Diaporthaceae</taxon>
        <taxon>Diaporthe</taxon>
    </lineage>
</organism>
<name>A0A0G2FAV9_9PEZI</name>
<reference evidence="1 2" key="1">
    <citation type="submission" date="2015-05" db="EMBL/GenBank/DDBJ databases">
        <title>Distinctive expansion of gene families associated with plant cell wall degradation and secondary metabolism in the genomes of grapevine trunk pathogens.</title>
        <authorList>
            <person name="Lawrence D.P."/>
            <person name="Travadon R."/>
            <person name="Rolshausen P.E."/>
            <person name="Baumgartner K."/>
        </authorList>
    </citation>
    <scope>NUCLEOTIDE SEQUENCE [LARGE SCALE GENOMIC DNA]</scope>
    <source>
        <strain evidence="1">DA912</strain>
    </source>
</reference>
<dbReference type="InterPro" id="IPR019183">
    <property type="entry name" value="NAA25_NatB_aux_su"/>
</dbReference>
<evidence type="ECO:0000313" key="1">
    <source>
        <dbReference type="EMBL" id="KKY31797.1"/>
    </source>
</evidence>
<proteinExistence type="predicted"/>
<dbReference type="AlphaFoldDB" id="A0A0G2FAV9"/>
<sequence length="1006" mass="109830">MSMYGRYHRPALKNSVDVQLQTAFNEGLWSNVARLAAQRFKAKKDPYYEAIRTCAESQLDTLTEKSAVVFAVDALARDKNAVPDFDSIELYEWALREAAPPLDYAQSIGVLRARWAKANPASPNVVECLKACVLAWDLVNAQQIAATLDKGQPGKNNGRNTFWSITLTHLLSISPQCPENMKVMFGKLSRMQLEKAATITTDAKATGRGLREEEEINLYYHVAGKEAYLKSLTAEGNPIGVLEQFKQGRKHLLQQSLETLEEAGDWETVYSTCRQALSKDDENGKPSFLAFDMRIWKLFVKSAGMKGDVEAAFTEVQEVLQKFVSVQQAVAPMYKKNIGLALLELAFCSPTSLLPPRLDPSKPSYRVIQLYLFIKQNLLQRATFDDVKEYVSQLTFEEAKYFVENLSNTVAGEAPDAQRQLVVRVLEAKFRYFLTTCPLTQEYIAVVAEAGDAQLKCKFCSSVTTKNCASCLEGVACSALSTYQDMDKTPEVVKGLDKDPHVDLALVASSALLKLSGLRQSPSPSRLAPLGSVDASRLLQAAAVLAAQLSRTPNEIPLRLLLVQVYLLLGCGSLARATWVPMDVKRTIQDALSPLFFDRLSGLSPGLFQHSGPSRPALTEPLTSYYSGCLRERSPVKIWDAFTAGSYTSILGMAEYSDRLRRSCTLVMTVVEERRATRALGGKIEGGIEQSPLLAHITDDTTFVNAIDYGSFPNLESSHTAPLHEIVRLGPALSDERCRLALLAEQFLDVVTHKPPKDYKPAKANEAAARDRAYQVESCARLAESMSTLLHRPSTPAQLTPAEHKYYTAVSLLAALVRAALETPRSAPAPAPAPQALSAAAEGVRAALGSLRADLFAVPPRIAALPGGEGGVFHHLTGPLAIALLRDAALAVRWAAGSLVAFHGEQAARDRSGRSGLHKDVLAEAKGLEEVAGQVLGAVRARVKELKELLGLGGWLDRMEGWAFGEDELSGLVRDVVGEADVEEWGGRVVESWREGVKGLGMVKMA</sequence>
<protein>
    <submittedName>
        <fullName evidence="1">Putative n-acetyltransferase b complex non catalytic subunit</fullName>
    </submittedName>
</protein>
<evidence type="ECO:0000313" key="2">
    <source>
        <dbReference type="Proteomes" id="UP000034680"/>
    </source>
</evidence>
<dbReference type="GO" id="GO:0016740">
    <property type="term" value="F:transferase activity"/>
    <property type="evidence" value="ECO:0007669"/>
    <property type="project" value="UniProtKB-KW"/>
</dbReference>
<dbReference type="EMBL" id="LCUC01000356">
    <property type="protein sequence ID" value="KKY31797.1"/>
    <property type="molecule type" value="Genomic_DNA"/>
</dbReference>
<comment type="caution">
    <text evidence="1">The sequence shown here is derived from an EMBL/GenBank/DDBJ whole genome shotgun (WGS) entry which is preliminary data.</text>
</comment>
<dbReference type="Proteomes" id="UP000034680">
    <property type="component" value="Unassembled WGS sequence"/>
</dbReference>
<keyword evidence="2" id="KW-1185">Reference proteome</keyword>
<reference evidence="1 2" key="2">
    <citation type="submission" date="2015-05" db="EMBL/GenBank/DDBJ databases">
        <authorList>
            <person name="Morales-Cruz A."/>
            <person name="Amrine K.C."/>
            <person name="Cantu D."/>
        </authorList>
    </citation>
    <scope>NUCLEOTIDE SEQUENCE [LARGE SCALE GENOMIC DNA]</scope>
    <source>
        <strain evidence="1">DA912</strain>
    </source>
</reference>
<dbReference type="Pfam" id="PF09797">
    <property type="entry name" value="NatB_MDM20"/>
    <property type="match status" value="1"/>
</dbReference>
<gene>
    <name evidence="1" type="ORF">UCDDA912_g08221</name>
</gene>